<dbReference type="InterPro" id="IPR011084">
    <property type="entry name" value="DRMBL"/>
</dbReference>
<sequence>MESWGSVVGVSKAFGSKIYVDREKNSDYHQRLAHVAPEILVADDAAPSTRFHVLPFPWLSERAMEILTQARAARQLEPLIIRPSSQWSRLPQPSMESRGGVGALGARRVDRRWWEREEWI</sequence>
<dbReference type="Pfam" id="PF07522">
    <property type="entry name" value="DRMBL"/>
    <property type="match status" value="1"/>
</dbReference>
<dbReference type="Proteomes" id="UP000007305">
    <property type="component" value="Chromosome 6"/>
</dbReference>
<dbReference type="InParanoid" id="A0A804PZN4"/>
<evidence type="ECO:0000313" key="3">
    <source>
        <dbReference type="Proteomes" id="UP000007305"/>
    </source>
</evidence>
<dbReference type="Gramene" id="Zm00001eb286580_T001">
    <property type="protein sequence ID" value="Zm00001eb286580_P001"/>
    <property type="gene ID" value="Zm00001eb286580"/>
</dbReference>
<feature type="domain" description="DNA repair metallo-beta-lactamase" evidence="1">
    <location>
        <begin position="47"/>
        <end position="93"/>
    </location>
</feature>
<reference evidence="2" key="3">
    <citation type="submission" date="2021-05" db="UniProtKB">
        <authorList>
            <consortium name="EnsemblPlants"/>
        </authorList>
    </citation>
    <scope>IDENTIFICATION</scope>
    <source>
        <strain evidence="2">cv. B73</strain>
    </source>
</reference>
<proteinExistence type="predicted"/>
<evidence type="ECO:0000259" key="1">
    <source>
        <dbReference type="Pfam" id="PF07522"/>
    </source>
</evidence>
<organism evidence="2 3">
    <name type="scientific">Zea mays</name>
    <name type="common">Maize</name>
    <dbReference type="NCBI Taxonomy" id="4577"/>
    <lineage>
        <taxon>Eukaryota</taxon>
        <taxon>Viridiplantae</taxon>
        <taxon>Streptophyta</taxon>
        <taxon>Embryophyta</taxon>
        <taxon>Tracheophyta</taxon>
        <taxon>Spermatophyta</taxon>
        <taxon>Magnoliopsida</taxon>
        <taxon>Liliopsida</taxon>
        <taxon>Poales</taxon>
        <taxon>Poaceae</taxon>
        <taxon>PACMAD clade</taxon>
        <taxon>Panicoideae</taxon>
        <taxon>Andropogonodae</taxon>
        <taxon>Andropogoneae</taxon>
        <taxon>Tripsacinae</taxon>
        <taxon>Zea</taxon>
    </lineage>
</organism>
<protein>
    <recommendedName>
        <fullName evidence="1">DNA repair metallo-beta-lactamase domain-containing protein</fullName>
    </recommendedName>
</protein>
<keyword evidence="3" id="KW-1185">Reference proteome</keyword>
<name>A0A804PZN4_MAIZE</name>
<dbReference type="EnsemblPlants" id="Zm00001eb286580_T001">
    <property type="protein sequence ID" value="Zm00001eb286580_P001"/>
    <property type="gene ID" value="Zm00001eb286580"/>
</dbReference>
<accession>A0A804PZN4</accession>
<evidence type="ECO:0000313" key="2">
    <source>
        <dbReference type="EnsemblPlants" id="Zm00001eb286580_P001"/>
    </source>
</evidence>
<reference evidence="3" key="1">
    <citation type="journal article" date="2009" name="Science">
        <title>The B73 maize genome: complexity, diversity, and dynamics.</title>
        <authorList>
            <person name="Schnable P.S."/>
            <person name="Ware D."/>
            <person name="Fulton R.S."/>
            <person name="Stein J.C."/>
            <person name="Wei F."/>
            <person name="Pasternak S."/>
            <person name="Liang C."/>
            <person name="Zhang J."/>
            <person name="Fulton L."/>
            <person name="Graves T.A."/>
            <person name="Minx P."/>
            <person name="Reily A.D."/>
            <person name="Courtney L."/>
            <person name="Kruchowski S.S."/>
            <person name="Tomlinson C."/>
            <person name="Strong C."/>
            <person name="Delehaunty K."/>
            <person name="Fronick C."/>
            <person name="Courtney B."/>
            <person name="Rock S.M."/>
            <person name="Belter E."/>
            <person name="Du F."/>
            <person name="Kim K."/>
            <person name="Abbott R.M."/>
            <person name="Cotton M."/>
            <person name="Levy A."/>
            <person name="Marchetto P."/>
            <person name="Ochoa K."/>
            <person name="Jackson S.M."/>
            <person name="Gillam B."/>
            <person name="Chen W."/>
            <person name="Yan L."/>
            <person name="Higginbotham J."/>
            <person name="Cardenas M."/>
            <person name="Waligorski J."/>
            <person name="Applebaum E."/>
            <person name="Phelps L."/>
            <person name="Falcone J."/>
            <person name="Kanchi K."/>
            <person name="Thane T."/>
            <person name="Scimone A."/>
            <person name="Thane N."/>
            <person name="Henke J."/>
            <person name="Wang T."/>
            <person name="Ruppert J."/>
            <person name="Shah N."/>
            <person name="Rotter K."/>
            <person name="Hodges J."/>
            <person name="Ingenthron E."/>
            <person name="Cordes M."/>
            <person name="Kohlberg S."/>
            <person name="Sgro J."/>
            <person name="Delgado B."/>
            <person name="Mead K."/>
            <person name="Chinwalla A."/>
            <person name="Leonard S."/>
            <person name="Crouse K."/>
            <person name="Collura K."/>
            <person name="Kudrna D."/>
            <person name="Currie J."/>
            <person name="He R."/>
            <person name="Angelova A."/>
            <person name="Rajasekar S."/>
            <person name="Mueller T."/>
            <person name="Lomeli R."/>
            <person name="Scara G."/>
            <person name="Ko A."/>
            <person name="Delaney K."/>
            <person name="Wissotski M."/>
            <person name="Lopez G."/>
            <person name="Campos D."/>
            <person name="Braidotti M."/>
            <person name="Ashley E."/>
            <person name="Golser W."/>
            <person name="Kim H."/>
            <person name="Lee S."/>
            <person name="Lin J."/>
            <person name="Dujmic Z."/>
            <person name="Kim W."/>
            <person name="Talag J."/>
            <person name="Zuccolo A."/>
            <person name="Fan C."/>
            <person name="Sebastian A."/>
            <person name="Kramer M."/>
            <person name="Spiegel L."/>
            <person name="Nascimento L."/>
            <person name="Zutavern T."/>
            <person name="Miller B."/>
            <person name="Ambroise C."/>
            <person name="Muller S."/>
            <person name="Spooner W."/>
            <person name="Narechania A."/>
            <person name="Ren L."/>
            <person name="Wei S."/>
            <person name="Kumari S."/>
            <person name="Faga B."/>
            <person name="Levy M.J."/>
            <person name="McMahan L."/>
            <person name="Van Buren P."/>
            <person name="Vaughn M.W."/>
            <person name="Ying K."/>
            <person name="Yeh C.-T."/>
            <person name="Emrich S.J."/>
            <person name="Jia Y."/>
            <person name="Kalyanaraman A."/>
            <person name="Hsia A.-P."/>
            <person name="Barbazuk W.B."/>
            <person name="Baucom R.S."/>
            <person name="Brutnell T.P."/>
            <person name="Carpita N.C."/>
            <person name="Chaparro C."/>
            <person name="Chia J.-M."/>
            <person name="Deragon J.-M."/>
            <person name="Estill J.C."/>
            <person name="Fu Y."/>
            <person name="Jeddeloh J.A."/>
            <person name="Han Y."/>
            <person name="Lee H."/>
            <person name="Li P."/>
            <person name="Lisch D.R."/>
            <person name="Liu S."/>
            <person name="Liu Z."/>
            <person name="Nagel D.H."/>
            <person name="McCann M.C."/>
            <person name="SanMiguel P."/>
            <person name="Myers A.M."/>
            <person name="Nettleton D."/>
            <person name="Nguyen J."/>
            <person name="Penning B.W."/>
            <person name="Ponnala L."/>
            <person name="Schneider K.L."/>
            <person name="Schwartz D.C."/>
            <person name="Sharma A."/>
            <person name="Soderlund C."/>
            <person name="Springer N.M."/>
            <person name="Sun Q."/>
            <person name="Wang H."/>
            <person name="Waterman M."/>
            <person name="Westerman R."/>
            <person name="Wolfgruber T.K."/>
            <person name="Yang L."/>
            <person name="Yu Y."/>
            <person name="Zhang L."/>
            <person name="Zhou S."/>
            <person name="Zhu Q."/>
            <person name="Bennetzen J.L."/>
            <person name="Dawe R.K."/>
            <person name="Jiang J."/>
            <person name="Jiang N."/>
            <person name="Presting G.G."/>
            <person name="Wessler S.R."/>
            <person name="Aluru S."/>
            <person name="Martienssen R.A."/>
            <person name="Clifton S.W."/>
            <person name="McCombie W.R."/>
            <person name="Wing R.A."/>
            <person name="Wilson R.K."/>
        </authorList>
    </citation>
    <scope>NUCLEOTIDE SEQUENCE [LARGE SCALE GENOMIC DNA]</scope>
    <source>
        <strain evidence="3">cv. B73</strain>
    </source>
</reference>
<dbReference type="AlphaFoldDB" id="A0A804PZN4"/>
<reference evidence="2" key="2">
    <citation type="submission" date="2019-07" db="EMBL/GenBank/DDBJ databases">
        <authorList>
            <person name="Seetharam A."/>
            <person name="Woodhouse M."/>
            <person name="Cannon E."/>
        </authorList>
    </citation>
    <scope>NUCLEOTIDE SEQUENCE [LARGE SCALE GENOMIC DNA]</scope>
    <source>
        <strain evidence="2">cv. B73</strain>
    </source>
</reference>